<dbReference type="PANTHER" id="PTHR36115">
    <property type="entry name" value="PROLINE-RICH ANTIGEN HOMOLOG-RELATED"/>
    <property type="match status" value="1"/>
</dbReference>
<feature type="domain" description="RDD" evidence="7">
    <location>
        <begin position="5"/>
        <end position="161"/>
    </location>
</feature>
<reference evidence="8 9" key="1">
    <citation type="submission" date="2023-12" db="EMBL/GenBank/DDBJ databases">
        <title>Whole genome sequencing of Paenibacillus phoenicis isolated from the Phoenix Mars Lander spacecraft assembly facility.</title>
        <authorList>
            <person name="Garcia A."/>
            <person name="Venkateswaran K."/>
        </authorList>
    </citation>
    <scope>NUCLEOTIDE SEQUENCE [LARGE SCALE GENOMIC DNA]</scope>
    <source>
        <strain evidence="8 9">3PO2SA</strain>
    </source>
</reference>
<accession>A0ABU5PHH4</accession>
<comment type="subcellular location">
    <subcellularLocation>
        <location evidence="1">Cell membrane</location>
        <topology evidence="1">Multi-pass membrane protein</topology>
    </subcellularLocation>
</comment>
<evidence type="ECO:0000256" key="2">
    <source>
        <dbReference type="ARBA" id="ARBA00022475"/>
    </source>
</evidence>
<dbReference type="Pfam" id="PF06271">
    <property type="entry name" value="RDD"/>
    <property type="match status" value="1"/>
</dbReference>
<keyword evidence="3 6" id="KW-0812">Transmembrane</keyword>
<dbReference type="EMBL" id="JAYERP010000001">
    <property type="protein sequence ID" value="MEA3569152.1"/>
    <property type="molecule type" value="Genomic_DNA"/>
</dbReference>
<organism evidence="8 9">
    <name type="scientific">Paenibacillus phoenicis</name>
    <dbReference type="NCBI Taxonomy" id="554117"/>
    <lineage>
        <taxon>Bacteria</taxon>
        <taxon>Bacillati</taxon>
        <taxon>Bacillota</taxon>
        <taxon>Bacilli</taxon>
        <taxon>Bacillales</taxon>
        <taxon>Paenibacillaceae</taxon>
        <taxon>Paenibacillus</taxon>
    </lineage>
</organism>
<protein>
    <submittedName>
        <fullName evidence="8">RDD family protein</fullName>
    </submittedName>
</protein>
<keyword evidence="4 6" id="KW-1133">Transmembrane helix</keyword>
<dbReference type="InterPro" id="IPR051791">
    <property type="entry name" value="Pra-immunoreactive"/>
</dbReference>
<evidence type="ECO:0000313" key="8">
    <source>
        <dbReference type="EMBL" id="MEA3569152.1"/>
    </source>
</evidence>
<comment type="caution">
    <text evidence="8">The sequence shown here is derived from an EMBL/GenBank/DDBJ whole genome shotgun (WGS) entry which is preliminary data.</text>
</comment>
<keyword evidence="2" id="KW-1003">Cell membrane</keyword>
<feature type="transmembrane region" description="Helical" evidence="6">
    <location>
        <begin position="9"/>
        <end position="29"/>
    </location>
</feature>
<keyword evidence="5 6" id="KW-0472">Membrane</keyword>
<keyword evidence="9" id="KW-1185">Reference proteome</keyword>
<evidence type="ECO:0000256" key="5">
    <source>
        <dbReference type="ARBA" id="ARBA00023136"/>
    </source>
</evidence>
<name>A0ABU5PHH4_9BACL</name>
<dbReference type="RefSeq" id="WP_323076384.1">
    <property type="nucleotide sequence ID" value="NZ_CBCSKM010000006.1"/>
</dbReference>
<evidence type="ECO:0000256" key="4">
    <source>
        <dbReference type="ARBA" id="ARBA00022989"/>
    </source>
</evidence>
<evidence type="ECO:0000256" key="3">
    <source>
        <dbReference type="ARBA" id="ARBA00022692"/>
    </source>
</evidence>
<feature type="transmembrane region" description="Helical" evidence="6">
    <location>
        <begin position="49"/>
        <end position="68"/>
    </location>
</feature>
<evidence type="ECO:0000256" key="1">
    <source>
        <dbReference type="ARBA" id="ARBA00004651"/>
    </source>
</evidence>
<gene>
    <name evidence="8" type="ORF">U9M73_03985</name>
</gene>
<dbReference type="InterPro" id="IPR010432">
    <property type="entry name" value="RDD"/>
</dbReference>
<evidence type="ECO:0000256" key="6">
    <source>
        <dbReference type="SAM" id="Phobius"/>
    </source>
</evidence>
<proteinExistence type="predicted"/>
<dbReference type="Proteomes" id="UP001292216">
    <property type="component" value="Unassembled WGS sequence"/>
</dbReference>
<evidence type="ECO:0000259" key="7">
    <source>
        <dbReference type="Pfam" id="PF06271"/>
    </source>
</evidence>
<dbReference type="PANTHER" id="PTHR36115:SF4">
    <property type="entry name" value="MEMBRANE PROTEIN"/>
    <property type="match status" value="1"/>
</dbReference>
<evidence type="ECO:0000313" key="9">
    <source>
        <dbReference type="Proteomes" id="UP001292216"/>
    </source>
</evidence>
<sequence length="178" mass="20549">MILALKRLFAYWIDFTMLAVILVSLQWLINAAASGFPFDDFDKGIEIELWVLATMSLPVWSYFTVMELRDGQTFGKKWLNLRVTNRRGEPIRLWQALARTAVRLLPWEMTHAIILVPEPWWSVETPAHPGWIYLPNGLMIVYLVILFSTKGSRTCHDLVAGTKVNPSAREREITDEVF</sequence>